<dbReference type="Proteomes" id="UP000000448">
    <property type="component" value="Chromosome"/>
</dbReference>
<evidence type="ECO:0000313" key="8">
    <source>
        <dbReference type="EMBL" id="ACM93521.1"/>
    </source>
</evidence>
<accession>B9L6B3</accession>
<protein>
    <recommendedName>
        <fullName evidence="5">Ribosome maturation factor RimM</fullName>
    </recommendedName>
</protein>
<dbReference type="Pfam" id="PF01782">
    <property type="entry name" value="RimM"/>
    <property type="match status" value="1"/>
</dbReference>
<dbReference type="InterPro" id="IPR027275">
    <property type="entry name" value="PRC-brl_dom"/>
</dbReference>
<dbReference type="STRING" id="598659.NAMH_1511"/>
<dbReference type="PANTHER" id="PTHR33692">
    <property type="entry name" value="RIBOSOME MATURATION FACTOR RIMM"/>
    <property type="match status" value="1"/>
</dbReference>
<dbReference type="Pfam" id="PF05239">
    <property type="entry name" value="PRC"/>
    <property type="match status" value="1"/>
</dbReference>
<name>B9L6B3_NAUPA</name>
<keyword evidence="4 5" id="KW-0143">Chaperone</keyword>
<evidence type="ECO:0000313" key="9">
    <source>
        <dbReference type="Proteomes" id="UP000000448"/>
    </source>
</evidence>
<dbReference type="GO" id="GO:0006364">
    <property type="term" value="P:rRNA processing"/>
    <property type="evidence" value="ECO:0007669"/>
    <property type="project" value="UniProtKB-UniRule"/>
</dbReference>
<dbReference type="InterPro" id="IPR002676">
    <property type="entry name" value="RimM_N"/>
</dbReference>
<dbReference type="SUPFAM" id="SSF50447">
    <property type="entry name" value="Translation proteins"/>
    <property type="match status" value="1"/>
</dbReference>
<dbReference type="PANTHER" id="PTHR33692:SF1">
    <property type="entry name" value="RIBOSOME MATURATION FACTOR RIMM"/>
    <property type="match status" value="1"/>
</dbReference>
<comment type="subcellular location">
    <subcellularLocation>
        <location evidence="5">Cytoplasm</location>
    </subcellularLocation>
</comment>
<dbReference type="HOGENOM" id="CLU_077636_2_0_7"/>
<evidence type="ECO:0000259" key="6">
    <source>
        <dbReference type="Pfam" id="PF01782"/>
    </source>
</evidence>
<comment type="subunit">
    <text evidence="5">Binds ribosomal protein uS19.</text>
</comment>
<dbReference type="SUPFAM" id="SSF50346">
    <property type="entry name" value="PRC-barrel domain"/>
    <property type="match status" value="1"/>
</dbReference>
<dbReference type="GO" id="GO:0043022">
    <property type="term" value="F:ribosome binding"/>
    <property type="evidence" value="ECO:0007669"/>
    <property type="project" value="InterPro"/>
</dbReference>
<keyword evidence="1 5" id="KW-0963">Cytoplasm</keyword>
<evidence type="ECO:0000256" key="1">
    <source>
        <dbReference type="ARBA" id="ARBA00022490"/>
    </source>
</evidence>
<evidence type="ECO:0000256" key="5">
    <source>
        <dbReference type="HAMAP-Rule" id="MF_00014"/>
    </source>
</evidence>
<dbReference type="eggNOG" id="COG0806">
    <property type="taxonomic scope" value="Bacteria"/>
</dbReference>
<dbReference type="HAMAP" id="MF_00014">
    <property type="entry name" value="Ribosome_mat_RimM"/>
    <property type="match status" value="1"/>
</dbReference>
<comment type="domain">
    <text evidence="5">The PRC barrel domain binds ribosomal protein uS19.</text>
</comment>
<dbReference type="GO" id="GO:0005840">
    <property type="term" value="C:ribosome"/>
    <property type="evidence" value="ECO:0007669"/>
    <property type="project" value="InterPro"/>
</dbReference>
<dbReference type="KEGG" id="nam:NAMH_1511"/>
<dbReference type="Gene3D" id="2.40.30.60">
    <property type="entry name" value="RimM"/>
    <property type="match status" value="1"/>
</dbReference>
<proteinExistence type="inferred from homology"/>
<dbReference type="GO" id="GO:0005737">
    <property type="term" value="C:cytoplasm"/>
    <property type="evidence" value="ECO:0007669"/>
    <property type="project" value="UniProtKB-SubCell"/>
</dbReference>
<dbReference type="Gene3D" id="2.30.30.240">
    <property type="entry name" value="PRC-barrel domain"/>
    <property type="match status" value="1"/>
</dbReference>
<dbReference type="InterPro" id="IPR011961">
    <property type="entry name" value="RimM"/>
</dbReference>
<keyword evidence="9" id="KW-1185">Reference proteome</keyword>
<evidence type="ECO:0000256" key="3">
    <source>
        <dbReference type="ARBA" id="ARBA00022552"/>
    </source>
</evidence>
<feature type="domain" description="RimM N-terminal" evidence="6">
    <location>
        <begin position="6"/>
        <end position="80"/>
    </location>
</feature>
<dbReference type="InterPro" id="IPR036976">
    <property type="entry name" value="RimM_N_sf"/>
</dbReference>
<sequence>MNKIPIAKIGKSYGIKGWQKIHLLTDFPEQFKKDKTFPSDKIDLTIEKIDLKRGLVKFKGIDTPEDAKKLTNRMLYSTEEQTKEDIKLKENEYFWFDIIGCDVYEDGELLGRVKEIERANEADYLVINTNPELIEKKYPKRFLIDFKRHVKDVDVENKKIEADGAKVLLESLL</sequence>
<reference evidence="8 9" key="1">
    <citation type="journal article" date="2009" name="PLoS Genet.">
        <title>Adaptations to submarine hydrothermal environments exemplified by the genome of Nautilia profundicola.</title>
        <authorList>
            <person name="Campbell B.J."/>
            <person name="Smith J.L."/>
            <person name="Hanson T.E."/>
            <person name="Klotz M.G."/>
            <person name="Stein L.Y."/>
            <person name="Lee C.K."/>
            <person name="Wu D."/>
            <person name="Robinson J.M."/>
            <person name="Khouri H.M."/>
            <person name="Eisen J.A."/>
            <person name="Cary S.C."/>
        </authorList>
    </citation>
    <scope>NUCLEOTIDE SEQUENCE [LARGE SCALE GENOMIC DNA]</scope>
    <source>
        <strain evidence="9">ATCC BAA-1463 / DSM 18972 / AmH</strain>
    </source>
</reference>
<dbReference type="InterPro" id="IPR009000">
    <property type="entry name" value="Transl_B-barrel_sf"/>
</dbReference>
<comment type="similarity">
    <text evidence="5">Belongs to the RimM family.</text>
</comment>
<dbReference type="GO" id="GO:0042274">
    <property type="term" value="P:ribosomal small subunit biogenesis"/>
    <property type="evidence" value="ECO:0007669"/>
    <property type="project" value="UniProtKB-UniRule"/>
</dbReference>
<gene>
    <name evidence="5 8" type="primary">rimM</name>
    <name evidence="8" type="ordered locus">NAMH_1511</name>
</gene>
<organism evidence="8 9">
    <name type="scientific">Nautilia profundicola (strain ATCC BAA-1463 / DSM 18972 / AmH)</name>
    <dbReference type="NCBI Taxonomy" id="598659"/>
    <lineage>
        <taxon>Bacteria</taxon>
        <taxon>Pseudomonadati</taxon>
        <taxon>Campylobacterota</taxon>
        <taxon>Epsilonproteobacteria</taxon>
        <taxon>Nautiliales</taxon>
        <taxon>Nautiliaceae</taxon>
        <taxon>Nautilia</taxon>
    </lineage>
</organism>
<dbReference type="RefSeq" id="WP_015902573.1">
    <property type="nucleotide sequence ID" value="NC_012115.1"/>
</dbReference>
<dbReference type="InterPro" id="IPR011033">
    <property type="entry name" value="PRC_barrel-like_sf"/>
</dbReference>
<evidence type="ECO:0000256" key="2">
    <source>
        <dbReference type="ARBA" id="ARBA00022517"/>
    </source>
</evidence>
<dbReference type="AlphaFoldDB" id="B9L6B3"/>
<dbReference type="EMBL" id="CP001279">
    <property type="protein sequence ID" value="ACM93521.1"/>
    <property type="molecule type" value="Genomic_DNA"/>
</dbReference>
<keyword evidence="2 5" id="KW-0690">Ribosome biogenesis</keyword>
<keyword evidence="3 5" id="KW-0698">rRNA processing</keyword>
<dbReference type="NCBIfam" id="TIGR02273">
    <property type="entry name" value="16S_RimM"/>
    <property type="match status" value="1"/>
</dbReference>
<feature type="domain" description="PRC-barrel" evidence="7">
    <location>
        <begin position="90"/>
        <end position="167"/>
    </location>
</feature>
<evidence type="ECO:0000256" key="4">
    <source>
        <dbReference type="ARBA" id="ARBA00023186"/>
    </source>
</evidence>
<comment type="function">
    <text evidence="5">An accessory protein needed during the final step in the assembly of 30S ribosomal subunit, possibly for assembly of the head region. Essential for efficient processing of 16S rRNA. May be needed both before and after RbfA during the maturation of 16S rRNA. It has affinity for free ribosomal 30S subunits but not for 70S ribosomes.</text>
</comment>
<evidence type="ECO:0000259" key="7">
    <source>
        <dbReference type="Pfam" id="PF05239"/>
    </source>
</evidence>